<keyword evidence="5" id="KW-1185">Reference proteome</keyword>
<dbReference type="GO" id="GO:0004175">
    <property type="term" value="F:endopeptidase activity"/>
    <property type="evidence" value="ECO:0007669"/>
    <property type="project" value="UniProtKB-ARBA"/>
</dbReference>
<dbReference type="InterPro" id="IPR003675">
    <property type="entry name" value="Rce1/LyrA-like_dom"/>
</dbReference>
<protein>
    <submittedName>
        <fullName evidence="4">Abortive infection protein</fullName>
    </submittedName>
</protein>
<evidence type="ECO:0000313" key="4">
    <source>
        <dbReference type="EMBL" id="KRO23072.1"/>
    </source>
</evidence>
<dbReference type="OrthoDB" id="2817162at2"/>
<reference evidence="4 5" key="1">
    <citation type="journal article" date="2015" name="Genome Announc.">
        <title>Expanding the biotechnology potential of lactobacilli through comparative genomics of 213 strains and associated genera.</title>
        <authorList>
            <person name="Sun Z."/>
            <person name="Harris H.M."/>
            <person name="McCann A."/>
            <person name="Guo C."/>
            <person name="Argimon S."/>
            <person name="Zhang W."/>
            <person name="Yang X."/>
            <person name="Jeffery I.B."/>
            <person name="Cooney J.C."/>
            <person name="Kagawa T.F."/>
            <person name="Liu W."/>
            <person name="Song Y."/>
            <person name="Salvetti E."/>
            <person name="Wrobel A."/>
            <person name="Rasinkangas P."/>
            <person name="Parkhill J."/>
            <person name="Rea M.C."/>
            <person name="O'Sullivan O."/>
            <person name="Ritari J."/>
            <person name="Douillard F.P."/>
            <person name="Paul Ross R."/>
            <person name="Yang R."/>
            <person name="Briner A.E."/>
            <person name="Felis G.E."/>
            <person name="de Vos W.M."/>
            <person name="Barrangou R."/>
            <person name="Klaenhammer T.R."/>
            <person name="Caufield P.W."/>
            <person name="Cui Y."/>
            <person name="Zhang H."/>
            <person name="O'Toole P.W."/>
        </authorList>
    </citation>
    <scope>NUCLEOTIDE SEQUENCE [LARGE SCALE GENOMIC DNA]</scope>
    <source>
        <strain evidence="4 5">DSM 23026</strain>
    </source>
</reference>
<dbReference type="Pfam" id="PF02517">
    <property type="entry name" value="Rce1-like"/>
    <property type="match status" value="1"/>
</dbReference>
<keyword evidence="2" id="KW-0812">Transmembrane</keyword>
<dbReference type="GO" id="GO:0080120">
    <property type="term" value="P:CAAX-box protein maturation"/>
    <property type="evidence" value="ECO:0007669"/>
    <property type="project" value="UniProtKB-ARBA"/>
</dbReference>
<dbReference type="PANTHER" id="PTHR36435">
    <property type="entry name" value="SLR1288 PROTEIN"/>
    <property type="match status" value="1"/>
</dbReference>
<sequence>MERKVSAPKTIIAILIPLLELGIGSFIARLVHNNQWLLVILNVLVFFVGFITAIILFKDVLRDDWKIWKQHIWRNLGLALLGMILTYVILSLVRMGMKPFVAGAAVNTSLLSIQTASMGLVASLTTLMAPFTEEIVFRHALFFQWKNNKVLMWIMFFVSSVAFGLVHWNNFNGDVVQMIPYMVVGAWFALIYYFSKNIWQNIMTHFLFDFVQFASAVLLLVVAFMTK</sequence>
<dbReference type="InterPro" id="IPR052710">
    <property type="entry name" value="CAAX_protease"/>
</dbReference>
<keyword evidence="2" id="KW-1133">Transmembrane helix</keyword>
<feature type="transmembrane region" description="Helical" evidence="2">
    <location>
        <begin position="206"/>
        <end position="225"/>
    </location>
</feature>
<evidence type="ECO:0000259" key="3">
    <source>
        <dbReference type="Pfam" id="PF02517"/>
    </source>
</evidence>
<accession>A0A0R2NFM5</accession>
<dbReference type="PATRIC" id="fig|480391.4.peg.1064"/>
<evidence type="ECO:0000313" key="5">
    <source>
        <dbReference type="Proteomes" id="UP000051249"/>
    </source>
</evidence>
<feature type="transmembrane region" description="Helical" evidence="2">
    <location>
        <begin position="109"/>
        <end position="129"/>
    </location>
</feature>
<feature type="domain" description="CAAX prenyl protease 2/Lysostaphin resistance protein A-like" evidence="3">
    <location>
        <begin position="121"/>
        <end position="211"/>
    </location>
</feature>
<keyword evidence="2" id="KW-0472">Membrane</keyword>
<gene>
    <name evidence="4" type="ORF">IV88_GL001048</name>
</gene>
<dbReference type="PANTHER" id="PTHR36435:SF1">
    <property type="entry name" value="CAAX AMINO TERMINAL PROTEASE FAMILY PROTEIN"/>
    <property type="match status" value="1"/>
</dbReference>
<feature type="transmembrane region" description="Helical" evidence="2">
    <location>
        <begin position="78"/>
        <end position="97"/>
    </location>
</feature>
<organism evidence="4 5">
    <name type="scientific">Pediococcus argentinicus</name>
    <dbReference type="NCBI Taxonomy" id="480391"/>
    <lineage>
        <taxon>Bacteria</taxon>
        <taxon>Bacillati</taxon>
        <taxon>Bacillota</taxon>
        <taxon>Bacilli</taxon>
        <taxon>Lactobacillales</taxon>
        <taxon>Lactobacillaceae</taxon>
        <taxon>Pediococcus</taxon>
    </lineage>
</organism>
<dbReference type="EMBL" id="JQCQ01000032">
    <property type="protein sequence ID" value="KRO23072.1"/>
    <property type="molecule type" value="Genomic_DNA"/>
</dbReference>
<name>A0A0R2NFM5_9LACO</name>
<dbReference type="AlphaFoldDB" id="A0A0R2NFM5"/>
<feature type="transmembrane region" description="Helical" evidence="2">
    <location>
        <begin position="150"/>
        <end position="169"/>
    </location>
</feature>
<evidence type="ECO:0000256" key="1">
    <source>
        <dbReference type="ARBA" id="ARBA00009067"/>
    </source>
</evidence>
<dbReference type="Proteomes" id="UP000051249">
    <property type="component" value="Unassembled WGS sequence"/>
</dbReference>
<dbReference type="RefSeq" id="WP_057800233.1">
    <property type="nucleotide sequence ID" value="NZ_BJZZ01000032.1"/>
</dbReference>
<feature type="transmembrane region" description="Helical" evidence="2">
    <location>
        <begin position="36"/>
        <end position="57"/>
    </location>
</feature>
<proteinExistence type="inferred from homology"/>
<feature type="transmembrane region" description="Helical" evidence="2">
    <location>
        <begin position="175"/>
        <end position="194"/>
    </location>
</feature>
<comment type="similarity">
    <text evidence="1">Belongs to the UPF0177 family.</text>
</comment>
<feature type="transmembrane region" description="Helical" evidence="2">
    <location>
        <begin position="12"/>
        <end position="30"/>
    </location>
</feature>
<evidence type="ECO:0000256" key="2">
    <source>
        <dbReference type="SAM" id="Phobius"/>
    </source>
</evidence>
<comment type="caution">
    <text evidence="4">The sequence shown here is derived from an EMBL/GenBank/DDBJ whole genome shotgun (WGS) entry which is preliminary data.</text>
</comment>